<dbReference type="InterPro" id="IPR035437">
    <property type="entry name" value="SNase_OB-fold_sf"/>
</dbReference>
<dbReference type="Gene3D" id="2.40.50.90">
    <property type="match status" value="1"/>
</dbReference>
<dbReference type="Pfam" id="PF00567">
    <property type="entry name" value="TUDOR"/>
    <property type="match status" value="1"/>
</dbReference>
<evidence type="ECO:0000259" key="1">
    <source>
        <dbReference type="PROSITE" id="PS50304"/>
    </source>
</evidence>
<reference evidence="2" key="1">
    <citation type="journal article" date="2023" name="Insect Mol. Biol.">
        <title>Genome sequencing provides insights into the evolution of gene families encoding plant cell wall-degrading enzymes in longhorned beetles.</title>
        <authorList>
            <person name="Shin N.R."/>
            <person name="Okamura Y."/>
            <person name="Kirsch R."/>
            <person name="Pauchet Y."/>
        </authorList>
    </citation>
    <scope>NUCLEOTIDE SEQUENCE</scope>
    <source>
        <strain evidence="2">RBIC_L_NR</strain>
    </source>
</reference>
<dbReference type="InterPro" id="IPR002999">
    <property type="entry name" value="Tudor"/>
</dbReference>
<keyword evidence="3" id="KW-1185">Reference proteome</keyword>
<evidence type="ECO:0000313" key="2">
    <source>
        <dbReference type="EMBL" id="KAJ8965121.1"/>
    </source>
</evidence>
<protein>
    <recommendedName>
        <fullName evidence="1">Tudor domain-containing protein</fullName>
    </recommendedName>
</protein>
<dbReference type="PANTHER" id="PTHR16442">
    <property type="entry name" value="RING FINGER PROTEIN 17"/>
    <property type="match status" value="1"/>
</dbReference>
<dbReference type="Proteomes" id="UP001162156">
    <property type="component" value="Unassembled WGS sequence"/>
</dbReference>
<proteinExistence type="predicted"/>
<dbReference type="PROSITE" id="PS50304">
    <property type="entry name" value="TUDOR"/>
    <property type="match status" value="1"/>
</dbReference>
<accession>A0AAV8ZMG4</accession>
<name>A0AAV8ZMG4_9CUCU</name>
<dbReference type="SUPFAM" id="SSF63748">
    <property type="entry name" value="Tudor/PWWP/MBT"/>
    <property type="match status" value="1"/>
</dbReference>
<organism evidence="2 3">
    <name type="scientific">Rhamnusium bicolor</name>
    <dbReference type="NCBI Taxonomy" id="1586634"/>
    <lineage>
        <taxon>Eukaryota</taxon>
        <taxon>Metazoa</taxon>
        <taxon>Ecdysozoa</taxon>
        <taxon>Arthropoda</taxon>
        <taxon>Hexapoda</taxon>
        <taxon>Insecta</taxon>
        <taxon>Pterygota</taxon>
        <taxon>Neoptera</taxon>
        <taxon>Endopterygota</taxon>
        <taxon>Coleoptera</taxon>
        <taxon>Polyphaga</taxon>
        <taxon>Cucujiformia</taxon>
        <taxon>Chrysomeloidea</taxon>
        <taxon>Cerambycidae</taxon>
        <taxon>Lepturinae</taxon>
        <taxon>Rhagiini</taxon>
        <taxon>Rhamnusium</taxon>
    </lineage>
</organism>
<comment type="caution">
    <text evidence="2">The sequence shown here is derived from an EMBL/GenBank/DDBJ whole genome shotgun (WGS) entry which is preliminary data.</text>
</comment>
<dbReference type="Gene3D" id="2.30.30.140">
    <property type="match status" value="1"/>
</dbReference>
<evidence type="ECO:0000313" key="3">
    <source>
        <dbReference type="Proteomes" id="UP001162156"/>
    </source>
</evidence>
<dbReference type="GO" id="GO:0005737">
    <property type="term" value="C:cytoplasm"/>
    <property type="evidence" value="ECO:0007669"/>
    <property type="project" value="UniProtKB-ARBA"/>
</dbReference>
<feature type="domain" description="Tudor" evidence="1">
    <location>
        <begin position="487"/>
        <end position="549"/>
    </location>
</feature>
<dbReference type="AlphaFoldDB" id="A0AAV8ZMG4"/>
<dbReference type="PANTHER" id="PTHR16442:SF1">
    <property type="entry name" value="RING FINGER PROTEIN 17"/>
    <property type="match status" value="1"/>
</dbReference>
<gene>
    <name evidence="2" type="ORF">NQ314_004346</name>
</gene>
<dbReference type="EMBL" id="JANEYF010001277">
    <property type="protein sequence ID" value="KAJ8965121.1"/>
    <property type="molecule type" value="Genomic_DNA"/>
</dbReference>
<sequence>MDRRKSKIFIHYDEIIDEKCTLQENLEKIINQVFSCVGYVKNSYDEIKQKDCCLILKHQLEVLKKLTEINYELENIIEQSPLELLHIDEKKYEIGMKVPQLERNVSEIKSVMLEASNLVVKEETQEATESSTDTEFNSVACTSAYISELISGNQNVETESNVSNDDIQTLRETLKKFSEKLGLNAECISSIKDYYEKPSTSCMKEYFEKPSSSVQDVCIDNDNMSSTNFDISEKDTNVICSEPEVKQSSINDYLPVESVSNSSNSSEHNLNENSIDICLPKDPVSQKNYCADDSSLSTDAEILNASNTIDSISEEETCLAEDDENKHNDLISNTVDHVANKTEDSSWASGKIVYTALEKLNNTKIFDRREEALSKLLSVDLPDIKLKPTESMGTSVIKNNFEADNNNRKKKNKKKKSGDKDNVFYELKWKPVPTVGTFCAFSHVESPNEFYIHVADEESELIDTLNDQINEYFMESVSEYTSKEEASSKIGTYCFAFIDQYSGWYRAKILEWQLDSKSNEVLLRLVDYGNKRRVSYGNLRKMTKELSDIPMLAIRCHLPLMYPPGSTFLNRLTEWPSETIDAILDLSGLFHTETGSNKLFKIVFAHEEGDSVAIDLYNPQEANEEDTVGQILLDLGVAVQILENYDEEQLDLEVYLQDIDSLERAENINEAVIGYDPRDEARICRFTKKRRIMLQRKTLQTRSCSFIQRRISIQNIFLDGFTTDTLPVFKEAMYGLTLPAHDEVIRLLITGYKDTCNFFVQIVRTDHYDQKNIIDKDLYMLLGDMNYARTVSTYETFKIPPAIGEIVIVKHWSKKWLRAVAVECYIHNYKAKKDCDPQKAKKFFYQNLYFKNFVAVAMSTALPLKIGIKTFNDIDVGKTLEENGFAEERICDKNPIDGCPLELY</sequence>